<organism evidence="2 3">
    <name type="scientific">Trichinella spiralis</name>
    <name type="common">Trichina worm</name>
    <dbReference type="NCBI Taxonomy" id="6334"/>
    <lineage>
        <taxon>Eukaryota</taxon>
        <taxon>Metazoa</taxon>
        <taxon>Ecdysozoa</taxon>
        <taxon>Nematoda</taxon>
        <taxon>Enoplea</taxon>
        <taxon>Dorylaimia</taxon>
        <taxon>Trichinellida</taxon>
        <taxon>Trichinellidae</taxon>
        <taxon>Trichinella</taxon>
    </lineage>
</organism>
<feature type="region of interest" description="Disordered" evidence="1">
    <location>
        <begin position="200"/>
        <end position="239"/>
    </location>
</feature>
<gene>
    <name evidence="2" type="ORF">TSPI_10042</name>
</gene>
<dbReference type="Proteomes" id="UP001558632">
    <property type="component" value="Unassembled WGS sequence"/>
</dbReference>
<comment type="caution">
    <text evidence="2">The sequence shown here is derived from an EMBL/GenBank/DDBJ whole genome shotgun (WGS) entry which is preliminary data.</text>
</comment>
<evidence type="ECO:0000313" key="3">
    <source>
        <dbReference type="Proteomes" id="UP001558632"/>
    </source>
</evidence>
<name>A0ABR3KUT2_TRISP</name>
<dbReference type="InterPro" id="IPR033031">
    <property type="entry name" value="Scc2/Nipped-B"/>
</dbReference>
<dbReference type="EMBL" id="JBEUSY010000152">
    <property type="protein sequence ID" value="KAL1243985.1"/>
    <property type="molecule type" value="Genomic_DNA"/>
</dbReference>
<reference evidence="2 3" key="1">
    <citation type="submission" date="2024-07" db="EMBL/GenBank/DDBJ databases">
        <title>Enhanced genomic and transcriptomic resources for Trichinella pseudospiralis and T. spiralis underpin the discovery of pronounced molecular differences between stages and species.</title>
        <authorList>
            <person name="Pasi K.K."/>
            <person name="La Rosa G."/>
            <person name="Gomez-Morales M.A."/>
            <person name="Tosini F."/>
            <person name="Sumanam S."/>
            <person name="Young N.D."/>
            <person name="Chang B.C."/>
            <person name="Robin G.B."/>
        </authorList>
    </citation>
    <scope>NUCLEOTIDE SEQUENCE [LARGE SCALE GENOMIC DNA]</scope>
    <source>
        <strain evidence="2">ISS534</strain>
    </source>
</reference>
<sequence length="390" mass="43651">MTYCDLLQKYVKELSNQLLEAPNRLFIEPKQGDVHRNSCGNLETVFDVQASGRQQPGKGERADGESSVENPLPSRLSVGACDRTLEAAAQGEYFSEFEAMSSGSSTEKRDRQECVRKKILSIGKQPKAMMRKKKDIVSELFDSLTPGSRYFAEGSRRRRVAPRSYNEEQLLTGQPGAHPGVGGVGGDAFGLFQKSNSCEELSLGESESTSERGSPSSQQNQAVEFDERPLTPPDVIQERERQWNEIIKRRKEKERKRAEAGQNLDAFELAQLESYKNFSVAIDAVSEIAEEMDLSTETADNEDEIPAEYLIPKKLLGELCSEGTRLKAINAMHRVPLDKVTKLITVLDKNVKDSFKCLPTAYEILEGEDTTLREQLCERLQRSVDAATRF</sequence>
<feature type="region of interest" description="Disordered" evidence="1">
    <location>
        <begin position="50"/>
        <end position="75"/>
    </location>
</feature>
<keyword evidence="3" id="KW-1185">Reference proteome</keyword>
<evidence type="ECO:0000256" key="1">
    <source>
        <dbReference type="SAM" id="MobiDB-lite"/>
    </source>
</evidence>
<feature type="compositionally biased region" description="Low complexity" evidence="1">
    <location>
        <begin position="200"/>
        <end position="217"/>
    </location>
</feature>
<accession>A0ABR3KUT2</accession>
<dbReference type="PANTHER" id="PTHR21704">
    <property type="entry name" value="NIPPED-B-LIKE PROTEIN DELANGIN SCC2-RELATED"/>
    <property type="match status" value="1"/>
</dbReference>
<evidence type="ECO:0000313" key="2">
    <source>
        <dbReference type="EMBL" id="KAL1243985.1"/>
    </source>
</evidence>
<dbReference type="PANTHER" id="PTHR21704:SF18">
    <property type="entry name" value="NIPPED-B-LIKE PROTEIN"/>
    <property type="match status" value="1"/>
</dbReference>
<proteinExistence type="predicted"/>
<protein>
    <submittedName>
        <fullName evidence="2">Nipped-B-like protein</fullName>
    </submittedName>
</protein>